<evidence type="ECO:0000256" key="10">
    <source>
        <dbReference type="ARBA" id="ARBA00022840"/>
    </source>
</evidence>
<dbReference type="FunFam" id="1.10.510.10:FF:000027">
    <property type="entry name" value="Receptor protein-tyrosine kinase"/>
    <property type="match status" value="1"/>
</dbReference>
<gene>
    <name evidence="18" type="primary">PTK2B</name>
</gene>
<dbReference type="InterPro" id="IPR050198">
    <property type="entry name" value="Non-receptor_tyrosine_kinases"/>
</dbReference>
<dbReference type="GO" id="GO:0004715">
    <property type="term" value="F:non-membrane spanning protein tyrosine kinase activity"/>
    <property type="evidence" value="ECO:0007669"/>
    <property type="project" value="UniProtKB-EC"/>
</dbReference>
<dbReference type="GO" id="GO:0005925">
    <property type="term" value="C:focal adhesion"/>
    <property type="evidence" value="ECO:0007669"/>
    <property type="project" value="InterPro"/>
</dbReference>
<evidence type="ECO:0000256" key="3">
    <source>
        <dbReference type="ARBA" id="ARBA00011903"/>
    </source>
</evidence>
<comment type="similarity">
    <text evidence="14">Belongs to the protein kinase superfamily. Tyr protein kinase family. Fes/fps subfamily.</text>
</comment>
<feature type="domain" description="Protein kinase" evidence="17">
    <location>
        <begin position="61"/>
        <end position="318"/>
    </location>
</feature>
<protein>
    <recommendedName>
        <fullName evidence="3">non-specific protein-tyrosine kinase</fullName>
        <ecNumber evidence="3">2.7.10.2</ecNumber>
    </recommendedName>
</protein>
<dbReference type="GO" id="GO:0007165">
    <property type="term" value="P:signal transduction"/>
    <property type="evidence" value="ECO:0007669"/>
    <property type="project" value="UniProtKB-ARBA"/>
</dbReference>
<keyword evidence="5" id="KW-0963">Cytoplasm</keyword>
<evidence type="ECO:0000256" key="14">
    <source>
        <dbReference type="ARBA" id="ARBA00061333"/>
    </source>
</evidence>
<sequence>MHPCIPEEHRILRSSPPAELPDPAFPASRFPADSEIYAEILDESSRPRSGAQPFGISRDAVALGRILGEGFFGEVFQGIYTAPGGERVDVAVKTCKKDCSPENREKFLSEAVLMKKLDHPHIVKLIGITEDEPTWIVMELYPYGELGQFLERRRAELAVPRLVLYALQVGKALAYLEALSCVHRDIAVRNVLVASPECVKLGDFGLSRYIEDEEYYKASVSRLPIKWMAPESINFRRFTTASDVWMFAVCVWEILSFGKQPFFWLENRDVIGVLEKGDRLPKPERCPPPLYALLTRCWDYDPGERPRFQELKFQNSWFLHWILGSMVGAIPTFPAPPLDPGISGGNNPSIPRFSIGSLDQCWEQFPLFSIGSLDQCWEQFPLFQLFLGSLNQFPAPPLDPGTNCGRNSRIPGFSIGSWDQWWEQSQHSQLFHWILGSMVGEIPTFPAFPWILELIPGFSIGSRDQFWEQFPLFQLFLGSWDQWWEQSQHSRLFHWILGSILGAIPTFPSPPLDPWINSGSNSRIPGFSLGSLSQFPAPPLDFPPLSRLESSPTIPTGNPPGSEPGIHPYPPFPQDIGLSLRKLIGSVDEILPDLPPSSRTEIEGTQKLLNKDLANLIGKMRLAQQNSGTSLRSEFQRQMLTASHALAVDAKNLLDSVDQAKLRANPGSE</sequence>
<evidence type="ECO:0000313" key="18">
    <source>
        <dbReference type="Ensembl" id="ENSCCEP00000022410.1"/>
    </source>
</evidence>
<keyword evidence="6" id="KW-0597">Phosphoprotein</keyword>
<evidence type="ECO:0000256" key="12">
    <source>
        <dbReference type="ARBA" id="ARBA00023137"/>
    </source>
</evidence>
<dbReference type="InterPro" id="IPR005189">
    <property type="entry name" value="Focal_adhesion_kin_target_dom"/>
</dbReference>
<organism evidence="18 19">
    <name type="scientific">Cyanistes caeruleus</name>
    <name type="common">Eurasian blue tit</name>
    <name type="synonym">Parus caeruleus</name>
    <dbReference type="NCBI Taxonomy" id="156563"/>
    <lineage>
        <taxon>Eukaryota</taxon>
        <taxon>Metazoa</taxon>
        <taxon>Chordata</taxon>
        <taxon>Craniata</taxon>
        <taxon>Vertebrata</taxon>
        <taxon>Euteleostomi</taxon>
        <taxon>Archelosauria</taxon>
        <taxon>Archosauria</taxon>
        <taxon>Dinosauria</taxon>
        <taxon>Saurischia</taxon>
        <taxon>Theropoda</taxon>
        <taxon>Coelurosauria</taxon>
        <taxon>Aves</taxon>
        <taxon>Neognathae</taxon>
        <taxon>Neoaves</taxon>
        <taxon>Telluraves</taxon>
        <taxon>Australaves</taxon>
        <taxon>Passeriformes</taxon>
        <taxon>Paridae</taxon>
        <taxon>Cyanistes</taxon>
    </lineage>
</organism>
<evidence type="ECO:0000313" key="19">
    <source>
        <dbReference type="Proteomes" id="UP000694410"/>
    </source>
</evidence>
<dbReference type="PRINTS" id="PR00109">
    <property type="entry name" value="TYRKINASE"/>
</dbReference>
<dbReference type="InterPro" id="IPR020635">
    <property type="entry name" value="Tyr_kinase_cat_dom"/>
</dbReference>
<dbReference type="Ensembl" id="ENSCCET00000034035.1">
    <property type="protein sequence ID" value="ENSCCEP00000022410.1"/>
    <property type="gene ID" value="ENSCCEG00000020236.1"/>
</dbReference>
<keyword evidence="12" id="KW-0829">Tyrosine-protein kinase</keyword>
<feature type="binding site" evidence="15">
    <location>
        <position position="93"/>
    </location>
    <ligand>
        <name>ATP</name>
        <dbReference type="ChEBI" id="CHEBI:30616"/>
    </ligand>
</feature>
<dbReference type="InterPro" id="IPR001245">
    <property type="entry name" value="Ser-Thr/Tyr_kinase_cat_dom"/>
</dbReference>
<evidence type="ECO:0000256" key="5">
    <source>
        <dbReference type="ARBA" id="ARBA00022490"/>
    </source>
</evidence>
<dbReference type="EC" id="2.7.10.2" evidence="3"/>
<dbReference type="SMART" id="SM00219">
    <property type="entry name" value="TyrKc"/>
    <property type="match status" value="1"/>
</dbReference>
<dbReference type="InterPro" id="IPR000719">
    <property type="entry name" value="Prot_kinase_dom"/>
</dbReference>
<dbReference type="InterPro" id="IPR017441">
    <property type="entry name" value="Protein_kinase_ATP_BS"/>
</dbReference>
<dbReference type="SUPFAM" id="SSF68993">
    <property type="entry name" value="FAT domain of focal adhesion kinase"/>
    <property type="match status" value="1"/>
</dbReference>
<keyword evidence="8 15" id="KW-0547">Nucleotide-binding</keyword>
<evidence type="ECO:0000256" key="7">
    <source>
        <dbReference type="ARBA" id="ARBA00022679"/>
    </source>
</evidence>
<dbReference type="GO" id="GO:0005737">
    <property type="term" value="C:cytoplasm"/>
    <property type="evidence" value="ECO:0007669"/>
    <property type="project" value="UniProtKB-SubCell"/>
</dbReference>
<evidence type="ECO:0000256" key="8">
    <source>
        <dbReference type="ARBA" id="ARBA00022741"/>
    </source>
</evidence>
<dbReference type="PROSITE" id="PS00109">
    <property type="entry name" value="PROTEIN_KINASE_TYR"/>
    <property type="match status" value="1"/>
</dbReference>
<dbReference type="Proteomes" id="UP000694410">
    <property type="component" value="Unplaced"/>
</dbReference>
<reference evidence="18" key="1">
    <citation type="submission" date="2025-08" db="UniProtKB">
        <authorList>
            <consortium name="Ensembl"/>
        </authorList>
    </citation>
    <scope>IDENTIFICATION</scope>
</reference>
<dbReference type="InterPro" id="IPR011009">
    <property type="entry name" value="Kinase-like_dom_sf"/>
</dbReference>
<evidence type="ECO:0000256" key="9">
    <source>
        <dbReference type="ARBA" id="ARBA00022777"/>
    </source>
</evidence>
<dbReference type="Pfam" id="PF03623">
    <property type="entry name" value="Focal_AT"/>
    <property type="match status" value="1"/>
</dbReference>
<dbReference type="InterPro" id="IPR008266">
    <property type="entry name" value="Tyr_kinase_AS"/>
</dbReference>
<dbReference type="GO" id="GO:0005886">
    <property type="term" value="C:plasma membrane"/>
    <property type="evidence" value="ECO:0007669"/>
    <property type="project" value="UniProtKB-SubCell"/>
</dbReference>
<dbReference type="PROSITE" id="PS00107">
    <property type="entry name" value="PROTEIN_KINASE_ATP"/>
    <property type="match status" value="1"/>
</dbReference>
<dbReference type="PANTHER" id="PTHR24418">
    <property type="entry name" value="TYROSINE-PROTEIN KINASE"/>
    <property type="match status" value="1"/>
</dbReference>
<evidence type="ECO:0000256" key="6">
    <source>
        <dbReference type="ARBA" id="ARBA00022553"/>
    </source>
</evidence>
<keyword evidence="19" id="KW-1185">Reference proteome</keyword>
<dbReference type="Gene3D" id="3.30.200.20">
    <property type="entry name" value="Phosphorylase Kinase, domain 1"/>
    <property type="match status" value="1"/>
</dbReference>
<dbReference type="GO" id="GO:0007172">
    <property type="term" value="P:signal complex assembly"/>
    <property type="evidence" value="ECO:0007669"/>
    <property type="project" value="InterPro"/>
</dbReference>
<name>A0A8C0ZI40_CYACU</name>
<dbReference type="PROSITE" id="PS50011">
    <property type="entry name" value="PROTEIN_KINASE_DOM"/>
    <property type="match status" value="1"/>
</dbReference>
<dbReference type="InterPro" id="IPR036137">
    <property type="entry name" value="Focal_adhe_kin_target_dom_sf"/>
</dbReference>
<dbReference type="Gene3D" id="1.10.510.10">
    <property type="entry name" value="Transferase(Phosphotransferase) domain 1"/>
    <property type="match status" value="1"/>
</dbReference>
<comment type="catalytic activity">
    <reaction evidence="13">
        <text>L-tyrosyl-[protein] + ATP = O-phospho-L-tyrosyl-[protein] + ADP + H(+)</text>
        <dbReference type="Rhea" id="RHEA:10596"/>
        <dbReference type="Rhea" id="RHEA-COMP:10136"/>
        <dbReference type="Rhea" id="RHEA-COMP:20101"/>
        <dbReference type="ChEBI" id="CHEBI:15378"/>
        <dbReference type="ChEBI" id="CHEBI:30616"/>
        <dbReference type="ChEBI" id="CHEBI:46858"/>
        <dbReference type="ChEBI" id="CHEBI:61978"/>
        <dbReference type="ChEBI" id="CHEBI:456216"/>
        <dbReference type="EC" id="2.7.10.2"/>
    </reaction>
</comment>
<proteinExistence type="inferred from homology"/>
<evidence type="ECO:0000256" key="13">
    <source>
        <dbReference type="ARBA" id="ARBA00051245"/>
    </source>
</evidence>
<dbReference type="Gene3D" id="1.20.120.330">
    <property type="entry name" value="Nucleotidyltransferases domain 2"/>
    <property type="match status" value="1"/>
</dbReference>
<keyword evidence="4" id="KW-1003">Cell membrane</keyword>
<evidence type="ECO:0000256" key="4">
    <source>
        <dbReference type="ARBA" id="ARBA00022475"/>
    </source>
</evidence>
<dbReference type="Pfam" id="PF07714">
    <property type="entry name" value="PK_Tyr_Ser-Thr"/>
    <property type="match status" value="1"/>
</dbReference>
<evidence type="ECO:0000256" key="1">
    <source>
        <dbReference type="ARBA" id="ARBA00004202"/>
    </source>
</evidence>
<dbReference type="SUPFAM" id="SSF56112">
    <property type="entry name" value="Protein kinase-like (PK-like)"/>
    <property type="match status" value="1"/>
</dbReference>
<evidence type="ECO:0000259" key="17">
    <source>
        <dbReference type="PROSITE" id="PS50011"/>
    </source>
</evidence>
<dbReference type="FunFam" id="3.30.200.20:FF:000194">
    <property type="entry name" value="protein-tyrosine kinase 2-beta isoform X1"/>
    <property type="match status" value="1"/>
</dbReference>
<evidence type="ECO:0000256" key="15">
    <source>
        <dbReference type="PROSITE-ProRule" id="PRU10141"/>
    </source>
</evidence>
<reference evidence="18" key="2">
    <citation type="submission" date="2025-09" db="UniProtKB">
        <authorList>
            <consortium name="Ensembl"/>
        </authorList>
    </citation>
    <scope>IDENTIFICATION</scope>
</reference>
<feature type="compositionally biased region" description="Basic and acidic residues" evidence="16">
    <location>
        <begin position="1"/>
        <end position="11"/>
    </location>
</feature>
<keyword evidence="11" id="KW-0472">Membrane</keyword>
<dbReference type="GO" id="GO:0005524">
    <property type="term" value="F:ATP binding"/>
    <property type="evidence" value="ECO:0007669"/>
    <property type="project" value="UniProtKB-UniRule"/>
</dbReference>
<dbReference type="AlphaFoldDB" id="A0A8C0ZI40"/>
<keyword evidence="7" id="KW-0808">Transferase</keyword>
<evidence type="ECO:0000256" key="16">
    <source>
        <dbReference type="SAM" id="MobiDB-lite"/>
    </source>
</evidence>
<evidence type="ECO:0000256" key="2">
    <source>
        <dbReference type="ARBA" id="ARBA00004496"/>
    </source>
</evidence>
<accession>A0A8C0ZI40</accession>
<evidence type="ECO:0000256" key="11">
    <source>
        <dbReference type="ARBA" id="ARBA00023136"/>
    </source>
</evidence>
<keyword evidence="9" id="KW-0418">Kinase</keyword>
<keyword evidence="10 15" id="KW-0067">ATP-binding</keyword>
<comment type="subcellular location">
    <subcellularLocation>
        <location evidence="1">Cell membrane</location>
        <topology evidence="1">Peripheral membrane protein</topology>
    </subcellularLocation>
    <subcellularLocation>
        <location evidence="2">Cytoplasm</location>
    </subcellularLocation>
</comment>
<feature type="region of interest" description="Disordered" evidence="16">
    <location>
        <begin position="1"/>
        <end position="22"/>
    </location>
</feature>